<feature type="transmembrane region" description="Helical" evidence="1">
    <location>
        <begin position="47"/>
        <end position="66"/>
    </location>
</feature>
<feature type="transmembrane region" description="Helical" evidence="1">
    <location>
        <begin position="109"/>
        <end position="127"/>
    </location>
</feature>
<keyword evidence="1" id="KW-0812">Transmembrane</keyword>
<dbReference type="AlphaFoldDB" id="A0A243WL64"/>
<dbReference type="EMBL" id="MTSE01000001">
    <property type="protein sequence ID" value="OUJ75891.1"/>
    <property type="molecule type" value="Genomic_DNA"/>
</dbReference>
<gene>
    <name evidence="2" type="ORF">BXP70_00935</name>
</gene>
<organism evidence="2 3">
    <name type="scientific">Hymenobacter crusticola</name>
    <dbReference type="NCBI Taxonomy" id="1770526"/>
    <lineage>
        <taxon>Bacteria</taxon>
        <taxon>Pseudomonadati</taxon>
        <taxon>Bacteroidota</taxon>
        <taxon>Cytophagia</taxon>
        <taxon>Cytophagales</taxon>
        <taxon>Hymenobacteraceae</taxon>
        <taxon>Hymenobacter</taxon>
    </lineage>
</organism>
<accession>A0A243WL64</accession>
<evidence type="ECO:0000313" key="2">
    <source>
        <dbReference type="EMBL" id="OUJ75891.1"/>
    </source>
</evidence>
<sequence length="194" mass="22052">MVSEQEFAELKLELSVKAKNGIDFIMAASIIWAVIAFVWTLPNSPAHNSFITFFVGGAMLPLAWLLSKVFRTTWKLPHNPLQPLGLWLNFAQLFYFPFLIFIYSKYPQYFVMTYGIITGAHFFPYAWFYNSKPFAIMAGLIPLGCLLIGTRVSADHLYLVPVFIAGAMLLLVGLLFVSYRQNQKAYAQTRLHPA</sequence>
<dbReference type="Pfam" id="PF22765">
    <property type="entry name" value="DUF7010"/>
    <property type="match status" value="1"/>
</dbReference>
<proteinExistence type="predicted"/>
<dbReference type="OrthoDB" id="3242785at2"/>
<dbReference type="RefSeq" id="WP_086592136.1">
    <property type="nucleotide sequence ID" value="NZ_MTSE01000001.1"/>
</dbReference>
<protein>
    <submittedName>
        <fullName evidence="2">Uncharacterized protein</fullName>
    </submittedName>
</protein>
<evidence type="ECO:0000313" key="3">
    <source>
        <dbReference type="Proteomes" id="UP000194873"/>
    </source>
</evidence>
<evidence type="ECO:0000256" key="1">
    <source>
        <dbReference type="SAM" id="Phobius"/>
    </source>
</evidence>
<keyword evidence="1" id="KW-1133">Transmembrane helix</keyword>
<feature type="transmembrane region" description="Helical" evidence="1">
    <location>
        <begin position="21"/>
        <end position="41"/>
    </location>
</feature>
<feature type="transmembrane region" description="Helical" evidence="1">
    <location>
        <begin position="86"/>
        <end position="103"/>
    </location>
</feature>
<keyword evidence="1" id="KW-0472">Membrane</keyword>
<feature type="transmembrane region" description="Helical" evidence="1">
    <location>
        <begin position="158"/>
        <end position="177"/>
    </location>
</feature>
<name>A0A243WL64_9BACT</name>
<comment type="caution">
    <text evidence="2">The sequence shown here is derived from an EMBL/GenBank/DDBJ whole genome shotgun (WGS) entry which is preliminary data.</text>
</comment>
<dbReference type="InterPro" id="IPR053824">
    <property type="entry name" value="DUF7010"/>
</dbReference>
<reference evidence="2 3" key="1">
    <citation type="submission" date="2017-01" db="EMBL/GenBank/DDBJ databases">
        <title>A new Hymenobacter.</title>
        <authorList>
            <person name="Liang Y."/>
            <person name="Feng F."/>
        </authorList>
    </citation>
    <scope>NUCLEOTIDE SEQUENCE [LARGE SCALE GENOMIC DNA]</scope>
    <source>
        <strain evidence="2">MIMBbqt21</strain>
    </source>
</reference>
<keyword evidence="3" id="KW-1185">Reference proteome</keyword>
<dbReference type="Proteomes" id="UP000194873">
    <property type="component" value="Unassembled WGS sequence"/>
</dbReference>